<protein>
    <recommendedName>
        <fullName evidence="1">HD domain-containing protein</fullName>
    </recommendedName>
</protein>
<dbReference type="Pfam" id="PF01966">
    <property type="entry name" value="HD"/>
    <property type="match status" value="1"/>
</dbReference>
<evidence type="ECO:0000313" key="3">
    <source>
        <dbReference type="Proteomes" id="UP000517916"/>
    </source>
</evidence>
<proteinExistence type="predicted"/>
<dbReference type="InterPro" id="IPR003607">
    <property type="entry name" value="HD/PDEase_dom"/>
</dbReference>
<dbReference type="Gene3D" id="1.10.3210.10">
    <property type="entry name" value="Hypothetical protein af1432"/>
    <property type="match status" value="1"/>
</dbReference>
<gene>
    <name evidence="2" type="ORF">BC739_009270</name>
</gene>
<organism evidence="2 3">
    <name type="scientific">Kutzneria viridogrisea</name>
    <dbReference type="NCBI Taxonomy" id="47990"/>
    <lineage>
        <taxon>Bacteria</taxon>
        <taxon>Bacillati</taxon>
        <taxon>Actinomycetota</taxon>
        <taxon>Actinomycetes</taxon>
        <taxon>Pseudonocardiales</taxon>
        <taxon>Pseudonocardiaceae</taxon>
        <taxon>Kutzneria</taxon>
    </lineage>
</organism>
<dbReference type="EMBL" id="JACJID010000010">
    <property type="protein sequence ID" value="MBA8932011.1"/>
    <property type="molecule type" value="Genomic_DNA"/>
</dbReference>
<comment type="caution">
    <text evidence="2">The sequence shown here is derived from an EMBL/GenBank/DDBJ whole genome shotgun (WGS) entry which is preliminary data.</text>
</comment>
<evidence type="ECO:0000313" key="2">
    <source>
        <dbReference type="EMBL" id="MBA8932011.1"/>
    </source>
</evidence>
<dbReference type="Proteomes" id="UP000517916">
    <property type="component" value="Unassembled WGS sequence"/>
</dbReference>
<accession>A0ABR6BYL4</accession>
<dbReference type="InterPro" id="IPR006674">
    <property type="entry name" value="HD_domain"/>
</dbReference>
<keyword evidence="3" id="KW-1185">Reference proteome</keyword>
<dbReference type="SUPFAM" id="SSF109604">
    <property type="entry name" value="HD-domain/PDEase-like"/>
    <property type="match status" value="1"/>
</dbReference>
<sequence>MVTGASFPYGVDRARELAHRLLARMDSRWRHTAGVAGRAEELALTVPIAERAVLVAAAWLHDIGYAEPLVLTGFHPLDGARYLDRQGWPPRISALVAHHSGARLIARELGVSELLNAYPQESSAVADALTCADQTVGHQGERLAIRERLAEVLRRHGPDSPHARVHAVRGPYLLEIAERVERRLAEVLVPAPGECTGWQGVDTGRNWT</sequence>
<dbReference type="CDD" id="cd00077">
    <property type="entry name" value="HDc"/>
    <property type="match status" value="1"/>
</dbReference>
<dbReference type="RefSeq" id="WP_025357132.1">
    <property type="nucleotide sequence ID" value="NZ_BAAABQ010000049.1"/>
</dbReference>
<reference evidence="2 3" key="1">
    <citation type="submission" date="2020-08" db="EMBL/GenBank/DDBJ databases">
        <title>Genomic Encyclopedia of Archaeal and Bacterial Type Strains, Phase II (KMG-II): from individual species to whole genera.</title>
        <authorList>
            <person name="Goeker M."/>
        </authorList>
    </citation>
    <scope>NUCLEOTIDE SEQUENCE [LARGE SCALE GENOMIC DNA]</scope>
    <source>
        <strain evidence="2 3">DSM 43850</strain>
    </source>
</reference>
<feature type="domain" description="HD" evidence="1">
    <location>
        <begin position="28"/>
        <end position="113"/>
    </location>
</feature>
<evidence type="ECO:0000259" key="1">
    <source>
        <dbReference type="Pfam" id="PF01966"/>
    </source>
</evidence>
<name>A0ABR6BYL4_9PSEU</name>